<dbReference type="EMBL" id="JAJNCT010000009">
    <property type="protein sequence ID" value="MCD2165170.1"/>
    <property type="molecule type" value="Genomic_DNA"/>
</dbReference>
<evidence type="ECO:0000256" key="3">
    <source>
        <dbReference type="ARBA" id="ARBA00022777"/>
    </source>
</evidence>
<accession>A0AAW4XUH8</accession>
<feature type="domain" description="HipA N-terminal subdomain 1" evidence="5">
    <location>
        <begin position="34"/>
        <end position="125"/>
    </location>
</feature>
<name>A0AAW4XUH8_9BURK</name>
<gene>
    <name evidence="6" type="ORF">LPW39_08505</name>
</gene>
<dbReference type="Proteomes" id="UP001199260">
    <property type="component" value="Unassembled WGS sequence"/>
</dbReference>
<evidence type="ECO:0000259" key="4">
    <source>
        <dbReference type="Pfam" id="PF07804"/>
    </source>
</evidence>
<dbReference type="Pfam" id="PF07804">
    <property type="entry name" value="HipA_C"/>
    <property type="match status" value="1"/>
</dbReference>
<dbReference type="AlphaFoldDB" id="A0AAW4XUH8"/>
<evidence type="ECO:0000313" key="6">
    <source>
        <dbReference type="EMBL" id="MCD2165170.1"/>
    </source>
</evidence>
<evidence type="ECO:0000313" key="7">
    <source>
        <dbReference type="Proteomes" id="UP001199260"/>
    </source>
</evidence>
<reference evidence="6 7" key="1">
    <citation type="submission" date="2021-11" db="EMBL/GenBank/DDBJ databases">
        <title>Genome sequence.</title>
        <authorList>
            <person name="Sun Q."/>
        </authorList>
    </citation>
    <scope>NUCLEOTIDE SEQUENCE [LARGE SCALE GENOMIC DNA]</scope>
    <source>
        <strain evidence="6 7">KCTC 12005</strain>
    </source>
</reference>
<evidence type="ECO:0000256" key="1">
    <source>
        <dbReference type="ARBA" id="ARBA00010164"/>
    </source>
</evidence>
<keyword evidence="2" id="KW-0808">Transferase</keyword>
<dbReference type="Pfam" id="PF13657">
    <property type="entry name" value="Couple_hipA"/>
    <property type="match status" value="1"/>
</dbReference>
<organism evidence="6 7">
    <name type="scientific">Comamonas koreensis</name>
    <dbReference type="NCBI Taxonomy" id="160825"/>
    <lineage>
        <taxon>Bacteria</taxon>
        <taxon>Pseudomonadati</taxon>
        <taxon>Pseudomonadota</taxon>
        <taxon>Betaproteobacteria</taxon>
        <taxon>Burkholderiales</taxon>
        <taxon>Comamonadaceae</taxon>
        <taxon>Comamonas</taxon>
    </lineage>
</organism>
<dbReference type="InterPro" id="IPR012893">
    <property type="entry name" value="HipA-like_C"/>
</dbReference>
<keyword evidence="7" id="KW-1185">Reference proteome</keyword>
<proteinExistence type="inferred from homology"/>
<protein>
    <submittedName>
        <fullName evidence="6">Type II toxin-antitoxin system HipA family toxin</fullName>
    </submittedName>
</protein>
<evidence type="ECO:0000256" key="2">
    <source>
        <dbReference type="ARBA" id="ARBA00022679"/>
    </source>
</evidence>
<dbReference type="RefSeq" id="WP_230773487.1">
    <property type="nucleotide sequence ID" value="NZ_JAJNCT010000009.1"/>
</dbReference>
<dbReference type="PANTHER" id="PTHR37419:SF8">
    <property type="entry name" value="TOXIN YJJJ"/>
    <property type="match status" value="1"/>
</dbReference>
<dbReference type="Gene3D" id="1.10.1070.20">
    <property type="match status" value="1"/>
</dbReference>
<dbReference type="InterPro" id="IPR052028">
    <property type="entry name" value="HipA_Ser/Thr_kinase"/>
</dbReference>
<dbReference type="PANTHER" id="PTHR37419">
    <property type="entry name" value="SERINE/THREONINE-PROTEIN KINASE TOXIN HIPA"/>
    <property type="match status" value="1"/>
</dbReference>
<comment type="caution">
    <text evidence="6">The sequence shown here is derived from an EMBL/GenBank/DDBJ whole genome shotgun (WGS) entry which is preliminary data.</text>
</comment>
<comment type="similarity">
    <text evidence="1">Belongs to the HipA Ser/Thr kinase family.</text>
</comment>
<sequence>MTTPAFPSVSARTYVPQDQLYVWAMVNPAAPTLAGTVSLSQLVADCATFSYAPDWWNFALSQDLPLVQGQLFSNDEKHTAPGAIDDARPDRWGERIIRHIDRPARLSILEMLLFAGDDRFGALGISTSAEHYLPRYIGPYPQLKDLAQLAAAVEDVQTQAPITPEIQRLIQPGVTLGGARPKALLQTDNGPCVIKFSELDDAVDTPLIEHATMRLATQAGMYTANTAVLPLPPRYGKARHALTVERFDRVGPFRVHCQSAHTALRAAGLEMGYSALASILLRLGHPERQAAMREELFKRLVFNILMDNTDDHERNHSLSLNLADNYYDLSPAYDVVPSLQNLGYQALSVGTMGAESSLENALSQINEYGLKRPRALALVKQVAAVVDQWAVHFQTQGVSPVDMEQLAASIDRDALRLQRQAFL</sequence>
<feature type="domain" description="HipA-like C-terminal" evidence="4">
    <location>
        <begin position="175"/>
        <end position="389"/>
    </location>
</feature>
<dbReference type="InterPro" id="IPR017508">
    <property type="entry name" value="HipA_N1"/>
</dbReference>
<keyword evidence="3" id="KW-0418">Kinase</keyword>
<dbReference type="GO" id="GO:0004674">
    <property type="term" value="F:protein serine/threonine kinase activity"/>
    <property type="evidence" value="ECO:0007669"/>
    <property type="project" value="TreeGrafter"/>
</dbReference>
<dbReference type="GO" id="GO:0005829">
    <property type="term" value="C:cytosol"/>
    <property type="evidence" value="ECO:0007669"/>
    <property type="project" value="TreeGrafter"/>
</dbReference>
<evidence type="ECO:0000259" key="5">
    <source>
        <dbReference type="Pfam" id="PF13657"/>
    </source>
</evidence>